<accession>A0AAV9EMN6</accession>
<protein>
    <submittedName>
        <fullName evidence="1">Uncharacterized protein</fullName>
    </submittedName>
</protein>
<reference evidence="1" key="2">
    <citation type="submission" date="2023-06" db="EMBL/GenBank/DDBJ databases">
        <authorList>
            <person name="Ma L."/>
            <person name="Liu K.-W."/>
            <person name="Li Z."/>
            <person name="Hsiao Y.-Y."/>
            <person name="Qi Y."/>
            <person name="Fu T."/>
            <person name="Tang G."/>
            <person name="Zhang D."/>
            <person name="Sun W.-H."/>
            <person name="Liu D.-K."/>
            <person name="Li Y."/>
            <person name="Chen G.-Z."/>
            <person name="Liu X.-D."/>
            <person name="Liao X.-Y."/>
            <person name="Jiang Y.-T."/>
            <person name="Yu X."/>
            <person name="Hao Y."/>
            <person name="Huang J."/>
            <person name="Zhao X.-W."/>
            <person name="Ke S."/>
            <person name="Chen Y.-Y."/>
            <person name="Wu W.-L."/>
            <person name="Hsu J.-L."/>
            <person name="Lin Y.-F."/>
            <person name="Huang M.-D."/>
            <person name="Li C.-Y."/>
            <person name="Huang L."/>
            <person name="Wang Z.-W."/>
            <person name="Zhao X."/>
            <person name="Zhong W.-Y."/>
            <person name="Peng D.-H."/>
            <person name="Ahmad S."/>
            <person name="Lan S."/>
            <person name="Zhang J.-S."/>
            <person name="Tsai W.-C."/>
            <person name="Van De Peer Y."/>
            <person name="Liu Z.-J."/>
        </authorList>
    </citation>
    <scope>NUCLEOTIDE SEQUENCE</scope>
    <source>
        <strain evidence="1">CP</strain>
        <tissue evidence="1">Leaves</tissue>
    </source>
</reference>
<keyword evidence="2" id="KW-1185">Reference proteome</keyword>
<evidence type="ECO:0000313" key="1">
    <source>
        <dbReference type="EMBL" id="KAK1314893.1"/>
    </source>
</evidence>
<evidence type="ECO:0000313" key="2">
    <source>
        <dbReference type="Proteomes" id="UP001180020"/>
    </source>
</evidence>
<dbReference type="AlphaFoldDB" id="A0AAV9EMN6"/>
<comment type="caution">
    <text evidence="1">The sequence shown here is derived from an EMBL/GenBank/DDBJ whole genome shotgun (WGS) entry which is preliminary data.</text>
</comment>
<dbReference type="Proteomes" id="UP001180020">
    <property type="component" value="Unassembled WGS sequence"/>
</dbReference>
<name>A0AAV9EMN6_ACOCL</name>
<reference evidence="1" key="1">
    <citation type="journal article" date="2023" name="Nat. Commun.">
        <title>Diploid and tetraploid genomes of Acorus and the evolution of monocots.</title>
        <authorList>
            <person name="Ma L."/>
            <person name="Liu K.W."/>
            <person name="Li Z."/>
            <person name="Hsiao Y.Y."/>
            <person name="Qi Y."/>
            <person name="Fu T."/>
            <person name="Tang G.D."/>
            <person name="Zhang D."/>
            <person name="Sun W.H."/>
            <person name="Liu D.K."/>
            <person name="Li Y."/>
            <person name="Chen G.Z."/>
            <person name="Liu X.D."/>
            <person name="Liao X.Y."/>
            <person name="Jiang Y.T."/>
            <person name="Yu X."/>
            <person name="Hao Y."/>
            <person name="Huang J."/>
            <person name="Zhao X.W."/>
            <person name="Ke S."/>
            <person name="Chen Y.Y."/>
            <person name="Wu W.L."/>
            <person name="Hsu J.L."/>
            <person name="Lin Y.F."/>
            <person name="Huang M.D."/>
            <person name="Li C.Y."/>
            <person name="Huang L."/>
            <person name="Wang Z.W."/>
            <person name="Zhao X."/>
            <person name="Zhong W.Y."/>
            <person name="Peng D.H."/>
            <person name="Ahmad S."/>
            <person name="Lan S."/>
            <person name="Zhang J.S."/>
            <person name="Tsai W.C."/>
            <person name="Van de Peer Y."/>
            <person name="Liu Z.J."/>
        </authorList>
    </citation>
    <scope>NUCLEOTIDE SEQUENCE</scope>
    <source>
        <strain evidence="1">CP</strain>
    </source>
</reference>
<sequence length="67" mass="7314">MGEPLEHASAVGAGIAVSTAECLQHRHIELQASLPTPPRPGTPRLPFRHVCASRPGITVRHLRPFRM</sequence>
<organism evidence="1 2">
    <name type="scientific">Acorus calamus</name>
    <name type="common">Sweet flag</name>
    <dbReference type="NCBI Taxonomy" id="4465"/>
    <lineage>
        <taxon>Eukaryota</taxon>
        <taxon>Viridiplantae</taxon>
        <taxon>Streptophyta</taxon>
        <taxon>Embryophyta</taxon>
        <taxon>Tracheophyta</taxon>
        <taxon>Spermatophyta</taxon>
        <taxon>Magnoliopsida</taxon>
        <taxon>Liliopsida</taxon>
        <taxon>Acoraceae</taxon>
        <taxon>Acorus</taxon>
    </lineage>
</organism>
<dbReference type="EMBL" id="JAUJYO010000006">
    <property type="protein sequence ID" value="KAK1314893.1"/>
    <property type="molecule type" value="Genomic_DNA"/>
</dbReference>
<proteinExistence type="predicted"/>
<gene>
    <name evidence="1" type="ORF">QJS10_CPA06g00527</name>
</gene>